<dbReference type="Proteomes" id="UP000077266">
    <property type="component" value="Unassembled WGS sequence"/>
</dbReference>
<feature type="compositionally biased region" description="Basic and acidic residues" evidence="1">
    <location>
        <begin position="62"/>
        <end position="77"/>
    </location>
</feature>
<feature type="compositionally biased region" description="Basic residues" evidence="1">
    <location>
        <begin position="51"/>
        <end position="61"/>
    </location>
</feature>
<dbReference type="InParanoid" id="A0A165KGZ9"/>
<protein>
    <submittedName>
        <fullName evidence="2">Uncharacterized protein</fullName>
    </submittedName>
</protein>
<dbReference type="EMBL" id="KV425944">
    <property type="protein sequence ID" value="KZV96321.1"/>
    <property type="molecule type" value="Genomic_DNA"/>
</dbReference>
<reference evidence="2 3" key="1">
    <citation type="journal article" date="2016" name="Mol. Biol. Evol.">
        <title>Comparative Genomics of Early-Diverging Mushroom-Forming Fungi Provides Insights into the Origins of Lignocellulose Decay Capabilities.</title>
        <authorList>
            <person name="Nagy L.G."/>
            <person name="Riley R."/>
            <person name="Tritt A."/>
            <person name="Adam C."/>
            <person name="Daum C."/>
            <person name="Floudas D."/>
            <person name="Sun H."/>
            <person name="Yadav J.S."/>
            <person name="Pangilinan J."/>
            <person name="Larsson K.H."/>
            <person name="Matsuura K."/>
            <person name="Barry K."/>
            <person name="Labutti K."/>
            <person name="Kuo R."/>
            <person name="Ohm R.A."/>
            <person name="Bhattacharya S.S."/>
            <person name="Shirouzu T."/>
            <person name="Yoshinaga Y."/>
            <person name="Martin F.M."/>
            <person name="Grigoriev I.V."/>
            <person name="Hibbett D.S."/>
        </authorList>
    </citation>
    <scope>NUCLEOTIDE SEQUENCE [LARGE SCALE GENOMIC DNA]</scope>
    <source>
        <strain evidence="2 3">HHB12029</strain>
    </source>
</reference>
<organism evidence="2 3">
    <name type="scientific">Exidia glandulosa HHB12029</name>
    <dbReference type="NCBI Taxonomy" id="1314781"/>
    <lineage>
        <taxon>Eukaryota</taxon>
        <taxon>Fungi</taxon>
        <taxon>Dikarya</taxon>
        <taxon>Basidiomycota</taxon>
        <taxon>Agaricomycotina</taxon>
        <taxon>Agaricomycetes</taxon>
        <taxon>Auriculariales</taxon>
        <taxon>Exidiaceae</taxon>
        <taxon>Exidia</taxon>
    </lineage>
</organism>
<feature type="region of interest" description="Disordered" evidence="1">
    <location>
        <begin position="1"/>
        <end position="77"/>
    </location>
</feature>
<feature type="compositionally biased region" description="Basic and acidic residues" evidence="1">
    <location>
        <begin position="23"/>
        <end position="38"/>
    </location>
</feature>
<feature type="compositionally biased region" description="Polar residues" evidence="1">
    <location>
        <begin position="1"/>
        <end position="15"/>
    </location>
</feature>
<evidence type="ECO:0000313" key="3">
    <source>
        <dbReference type="Proteomes" id="UP000077266"/>
    </source>
</evidence>
<evidence type="ECO:0000313" key="2">
    <source>
        <dbReference type="EMBL" id="KZV96321.1"/>
    </source>
</evidence>
<accession>A0A165KGZ9</accession>
<sequence>MVRHTYTPTSVNRKATQAGLEQGAREAEAPHRVNDSGKKRGGGGSIWNQRVRQRAKKYPRAHRGDGKKHSGGDGRRS</sequence>
<name>A0A165KGZ9_EXIGL</name>
<evidence type="ECO:0000256" key="1">
    <source>
        <dbReference type="SAM" id="MobiDB-lite"/>
    </source>
</evidence>
<proteinExistence type="predicted"/>
<dbReference type="AlphaFoldDB" id="A0A165KGZ9"/>
<gene>
    <name evidence="2" type="ORF">EXIGLDRAFT_431766</name>
</gene>
<keyword evidence="3" id="KW-1185">Reference proteome</keyword>